<dbReference type="PANTHER" id="PTHR42912">
    <property type="entry name" value="METHYLTRANSFERASE"/>
    <property type="match status" value="1"/>
</dbReference>
<dbReference type="InterPro" id="IPR050508">
    <property type="entry name" value="Methyltransf_Superfamily"/>
</dbReference>
<evidence type="ECO:0000313" key="2">
    <source>
        <dbReference type="EMBL" id="GAH26667.1"/>
    </source>
</evidence>
<feature type="domain" description="Methyltransferase" evidence="1">
    <location>
        <begin position="43"/>
        <end position="150"/>
    </location>
</feature>
<dbReference type="SUPFAM" id="SSF53335">
    <property type="entry name" value="S-adenosyl-L-methionine-dependent methyltransferases"/>
    <property type="match status" value="1"/>
</dbReference>
<organism evidence="2">
    <name type="scientific">marine sediment metagenome</name>
    <dbReference type="NCBI Taxonomy" id="412755"/>
    <lineage>
        <taxon>unclassified sequences</taxon>
        <taxon>metagenomes</taxon>
        <taxon>ecological metagenomes</taxon>
    </lineage>
</organism>
<comment type="caution">
    <text evidence="2">The sequence shown here is derived from an EMBL/GenBank/DDBJ whole genome shotgun (WGS) entry which is preliminary data.</text>
</comment>
<name>X1E2A6_9ZZZZ</name>
<dbReference type="InterPro" id="IPR029063">
    <property type="entry name" value="SAM-dependent_MTases_sf"/>
</dbReference>
<evidence type="ECO:0000259" key="1">
    <source>
        <dbReference type="Pfam" id="PF13649"/>
    </source>
</evidence>
<reference evidence="2" key="1">
    <citation type="journal article" date="2014" name="Front. Microbiol.">
        <title>High frequency of phylogenetically diverse reductive dehalogenase-homologous genes in deep subseafloor sedimentary metagenomes.</title>
        <authorList>
            <person name="Kawai M."/>
            <person name="Futagami T."/>
            <person name="Toyoda A."/>
            <person name="Takaki Y."/>
            <person name="Nishi S."/>
            <person name="Hori S."/>
            <person name="Arai W."/>
            <person name="Tsubouchi T."/>
            <person name="Morono Y."/>
            <person name="Uchiyama I."/>
            <person name="Ito T."/>
            <person name="Fujiyama A."/>
            <person name="Inagaki F."/>
            <person name="Takami H."/>
        </authorList>
    </citation>
    <scope>NUCLEOTIDE SEQUENCE</scope>
    <source>
        <strain evidence="2">Expedition CK06-06</strain>
    </source>
</reference>
<dbReference type="Gene3D" id="3.40.50.150">
    <property type="entry name" value="Vaccinia Virus protein VP39"/>
    <property type="match status" value="1"/>
</dbReference>
<dbReference type="EMBL" id="BARU01003719">
    <property type="protein sequence ID" value="GAH26667.1"/>
    <property type="molecule type" value="Genomic_DNA"/>
</dbReference>
<dbReference type="GO" id="GO:0008168">
    <property type="term" value="F:methyltransferase activity"/>
    <property type="evidence" value="ECO:0007669"/>
    <property type="project" value="TreeGrafter"/>
</dbReference>
<dbReference type="AlphaFoldDB" id="X1E2A6"/>
<protein>
    <recommendedName>
        <fullName evidence="1">Methyltransferase domain-containing protein</fullName>
    </recommendedName>
</protein>
<accession>X1E2A6</accession>
<dbReference type="InterPro" id="IPR041698">
    <property type="entry name" value="Methyltransf_25"/>
</dbReference>
<proteinExistence type="predicted"/>
<sequence length="219" mass="25408">MKYTITKILNLGAVIYDNWAEHNLSEIDKRLIELANLNGNEKVLDIGCGPGNLDLMANESLDKGSIYPVRDQRSCRVYGIDIAPRMIAIAKKRAKEKGYEINYKLGSSTKLPYESEEFNTVFTCLLYHHLSYKEKIKTLKEIYRVLKQNGKYICFELGEFPKDGFHKIFLKLFTDDSGIMHGLYPTKLIQENRFYVDKEIKGPSLLKHHYTSYRVLIKK</sequence>
<dbReference type="CDD" id="cd02440">
    <property type="entry name" value="AdoMet_MTases"/>
    <property type="match status" value="1"/>
</dbReference>
<gene>
    <name evidence="2" type="ORF">S03H2_07873</name>
</gene>
<dbReference type="Pfam" id="PF13649">
    <property type="entry name" value="Methyltransf_25"/>
    <property type="match status" value="1"/>
</dbReference>